<keyword evidence="1" id="KW-0175">Coiled coil</keyword>
<evidence type="ECO:0000313" key="3">
    <source>
        <dbReference type="Proteomes" id="UP000242847"/>
    </source>
</evidence>
<dbReference type="STRING" id="254161.SAMN05216256_11919"/>
<evidence type="ECO:0000256" key="1">
    <source>
        <dbReference type="SAM" id="Coils"/>
    </source>
</evidence>
<protein>
    <submittedName>
        <fullName evidence="2">Uncharacterized protein</fullName>
    </submittedName>
</protein>
<name>A0A1S8DEK6_9GAMM</name>
<dbReference type="OrthoDB" id="6050119at2"/>
<dbReference type="Proteomes" id="UP000242847">
    <property type="component" value="Unassembled WGS sequence"/>
</dbReference>
<sequence>MIDALKVVVAGASERCAEIDQALERAGLEYQLICEPDSCQDAPLCRWLKPERMNQAGRVRAELEEAIATLERTRHAFRSRQLADLRYRLQGLLRSLSEEPR</sequence>
<gene>
    <name evidence="2" type="ORF">BXT89_12895</name>
</gene>
<feature type="coiled-coil region" evidence="1">
    <location>
        <begin position="53"/>
        <end position="80"/>
    </location>
</feature>
<proteinExistence type="predicted"/>
<dbReference type="EMBL" id="MUBC01000028">
    <property type="protein sequence ID" value="ONM43411.1"/>
    <property type="molecule type" value="Genomic_DNA"/>
</dbReference>
<reference evidence="2 3" key="1">
    <citation type="submission" date="2017-01" db="EMBL/GenBank/DDBJ databases">
        <title>Draft genome sequence of Pseudomonas pachastrellae type strain CCUG 46540T from a deep sea.</title>
        <authorList>
            <person name="Gomila M."/>
            <person name="Mulet M."/>
            <person name="Lalucat J."/>
            <person name="Garcia-Valdes E."/>
        </authorList>
    </citation>
    <scope>NUCLEOTIDE SEQUENCE [LARGE SCALE GENOMIC DNA]</scope>
    <source>
        <strain evidence="2 3">CCUG 46540</strain>
    </source>
</reference>
<accession>A0A1S8DEK6</accession>
<evidence type="ECO:0000313" key="2">
    <source>
        <dbReference type="EMBL" id="ONM43411.1"/>
    </source>
</evidence>
<dbReference type="AlphaFoldDB" id="A0A1S8DEK6"/>
<dbReference type="RefSeq" id="WP_083728086.1">
    <property type="nucleotide sequence ID" value="NZ_FOUD01000019.1"/>
</dbReference>
<keyword evidence="3" id="KW-1185">Reference proteome</keyword>
<comment type="caution">
    <text evidence="2">The sequence shown here is derived from an EMBL/GenBank/DDBJ whole genome shotgun (WGS) entry which is preliminary data.</text>
</comment>
<organism evidence="2 3">
    <name type="scientific">Halopseudomonas pachastrellae</name>
    <dbReference type="NCBI Taxonomy" id="254161"/>
    <lineage>
        <taxon>Bacteria</taxon>
        <taxon>Pseudomonadati</taxon>
        <taxon>Pseudomonadota</taxon>
        <taxon>Gammaproteobacteria</taxon>
        <taxon>Pseudomonadales</taxon>
        <taxon>Pseudomonadaceae</taxon>
        <taxon>Halopseudomonas</taxon>
    </lineage>
</organism>